<dbReference type="PANTHER" id="PTHR28133:SF1">
    <property type="entry name" value="REQUIRED FOR RESPIRATORY GROWTH PROTEIN 7, MITOCHONDRIAL"/>
    <property type="match status" value="1"/>
</dbReference>
<evidence type="ECO:0000313" key="6">
    <source>
        <dbReference type="Proteomes" id="UP000774326"/>
    </source>
</evidence>
<reference evidence="5" key="2">
    <citation type="submission" date="2021-01" db="EMBL/GenBank/DDBJ databases">
        <authorList>
            <person name="Schikora-Tamarit M.A."/>
        </authorList>
    </citation>
    <scope>NUCLEOTIDE SEQUENCE</scope>
    <source>
        <strain evidence="5">CBS2887</strain>
    </source>
</reference>
<sequence>MQRLPRLLFLQIRSKSTKSITPQFIGLASYFKYAESTNLRTDTTTFVGTSYELLVQRQLTSILQMKKLEHMGGSFDYGIDLKGKWDLSPYKPTSQEQEVLPIPVFKGKKIKPIISKKSQIIDVLIQCKNHSVKLTAKHIREISGIYNFSVTSVKRSKTFMIVCSPTILTPQGITQMNAVDIPIIYIWLEKLRKKSIDSKEYDIEGYEGGQLKGFYCNDFATCLLQGLNVEADIQLLCE</sequence>
<protein>
    <recommendedName>
        <fullName evidence="3">Required for respiratory growth protein 7, mitochondrial</fullName>
    </recommendedName>
</protein>
<dbReference type="AlphaFoldDB" id="A0A9P8Q255"/>
<evidence type="ECO:0000256" key="3">
    <source>
        <dbReference type="ARBA" id="ARBA00014638"/>
    </source>
</evidence>
<accession>A0A9P8Q255</accession>
<dbReference type="EMBL" id="JAEUBG010003391">
    <property type="protein sequence ID" value="KAH3682843.1"/>
    <property type="molecule type" value="Genomic_DNA"/>
</dbReference>
<evidence type="ECO:0000313" key="5">
    <source>
        <dbReference type="EMBL" id="KAH3682843.1"/>
    </source>
</evidence>
<dbReference type="Pfam" id="PF10356">
    <property type="entry name" value="RRG7"/>
    <property type="match status" value="1"/>
</dbReference>
<dbReference type="PANTHER" id="PTHR28133">
    <property type="entry name" value="REQUIRED FOR RESPIRATORY GROWTH PROTEIN 7, MITOCHONDRIAL"/>
    <property type="match status" value="1"/>
</dbReference>
<organism evidence="5 6">
    <name type="scientific">Wickerhamomyces pijperi</name>
    <name type="common">Yeast</name>
    <name type="synonym">Pichia pijperi</name>
    <dbReference type="NCBI Taxonomy" id="599730"/>
    <lineage>
        <taxon>Eukaryota</taxon>
        <taxon>Fungi</taxon>
        <taxon>Dikarya</taxon>
        <taxon>Ascomycota</taxon>
        <taxon>Saccharomycotina</taxon>
        <taxon>Saccharomycetes</taxon>
        <taxon>Phaffomycetales</taxon>
        <taxon>Wickerhamomycetaceae</taxon>
        <taxon>Wickerhamomyces</taxon>
    </lineage>
</organism>
<comment type="similarity">
    <text evidence="2">Belongs to the RRG7 family.</text>
</comment>
<reference evidence="5" key="1">
    <citation type="journal article" date="2021" name="Open Biol.">
        <title>Shared evolutionary footprints suggest mitochondrial oxidative damage underlies multiple complex I losses in fungi.</title>
        <authorList>
            <person name="Schikora-Tamarit M.A."/>
            <person name="Marcet-Houben M."/>
            <person name="Nosek J."/>
            <person name="Gabaldon T."/>
        </authorList>
    </citation>
    <scope>NUCLEOTIDE SEQUENCE</scope>
    <source>
        <strain evidence="5">CBS2887</strain>
    </source>
</reference>
<evidence type="ECO:0000256" key="1">
    <source>
        <dbReference type="ARBA" id="ARBA00004173"/>
    </source>
</evidence>
<evidence type="ECO:0000256" key="4">
    <source>
        <dbReference type="ARBA" id="ARBA00023128"/>
    </source>
</evidence>
<name>A0A9P8Q255_WICPI</name>
<dbReference type="OrthoDB" id="20734at2759"/>
<comment type="subcellular location">
    <subcellularLocation>
        <location evidence="1">Mitochondrion</location>
    </subcellularLocation>
</comment>
<comment type="caution">
    <text evidence="5">The sequence shown here is derived from an EMBL/GenBank/DDBJ whole genome shotgun (WGS) entry which is preliminary data.</text>
</comment>
<dbReference type="Proteomes" id="UP000774326">
    <property type="component" value="Unassembled WGS sequence"/>
</dbReference>
<evidence type="ECO:0000256" key="2">
    <source>
        <dbReference type="ARBA" id="ARBA00009554"/>
    </source>
</evidence>
<proteinExistence type="inferred from homology"/>
<keyword evidence="4" id="KW-0496">Mitochondrion</keyword>
<dbReference type="GO" id="GO:0005739">
    <property type="term" value="C:mitochondrion"/>
    <property type="evidence" value="ECO:0007669"/>
    <property type="project" value="UniProtKB-SubCell"/>
</dbReference>
<dbReference type="InterPro" id="IPR018828">
    <property type="entry name" value="RRG7"/>
</dbReference>
<gene>
    <name evidence="5" type="ORF">WICPIJ_006182</name>
</gene>
<keyword evidence="6" id="KW-1185">Reference proteome</keyword>